<keyword evidence="3" id="KW-1185">Reference proteome</keyword>
<dbReference type="EnsemblPlants" id="ORUFI01G00650.1">
    <property type="protein sequence ID" value="ORUFI01G00650.1"/>
    <property type="gene ID" value="ORUFI01G00650"/>
</dbReference>
<evidence type="ECO:0000313" key="2">
    <source>
        <dbReference type="EnsemblPlants" id="ORUFI01G00650.1"/>
    </source>
</evidence>
<accession>A0A0E0MQF7</accession>
<organism evidence="2 3">
    <name type="scientific">Oryza rufipogon</name>
    <name type="common">Brownbeard rice</name>
    <name type="synonym">Asian wild rice</name>
    <dbReference type="NCBI Taxonomy" id="4529"/>
    <lineage>
        <taxon>Eukaryota</taxon>
        <taxon>Viridiplantae</taxon>
        <taxon>Streptophyta</taxon>
        <taxon>Embryophyta</taxon>
        <taxon>Tracheophyta</taxon>
        <taxon>Spermatophyta</taxon>
        <taxon>Magnoliopsida</taxon>
        <taxon>Liliopsida</taxon>
        <taxon>Poales</taxon>
        <taxon>Poaceae</taxon>
        <taxon>BOP clade</taxon>
        <taxon>Oryzoideae</taxon>
        <taxon>Oryzeae</taxon>
        <taxon>Oryzinae</taxon>
        <taxon>Oryza</taxon>
    </lineage>
</organism>
<evidence type="ECO:0000313" key="3">
    <source>
        <dbReference type="Proteomes" id="UP000008022"/>
    </source>
</evidence>
<reference evidence="3" key="1">
    <citation type="submission" date="2013-06" db="EMBL/GenBank/DDBJ databases">
        <authorList>
            <person name="Zhao Q."/>
        </authorList>
    </citation>
    <scope>NUCLEOTIDE SEQUENCE</scope>
    <source>
        <strain evidence="3">cv. W1943</strain>
    </source>
</reference>
<evidence type="ECO:0000256" key="1">
    <source>
        <dbReference type="SAM" id="MobiDB-lite"/>
    </source>
</evidence>
<sequence length="484" mass="51635">MAGAVKRMVDNSYHDVMESIQAEESAAESARNRLLAVSTLLEQQRGALEVVSGRMASWAIREVEMSAITAELLLLDDVAAGACDAAARLRGIKTTLELVKLIKADDVTLTLATDDLEHYALKQPGDATFAPAPSPEELDEAMKHAEAAQEHVLRCCARVRAVVRCFQGVERVGVAGAEQGGVIAEGELGVAHESLDAAVGELLKAEAAAAASTANARNVSARKQNATVPDPPIPGGAAMALKSSSTMELVSRMSKSMSVANNILAVHVPRLHALRAALDGIQDEPSRADLSSSSAATDACRLIRDTAAGLTHATIHLHNAAYYLSSVLRIALRHADADASTDFSSKLPSLAANPFPRLAAHLLASIPTPPPQPTACTLDDALLAVSVVHNTLALLLDYNLERCILYLRLLGRRNDPNLHRHNRLPLARDRLRAACVMLDFAAAYCNVAANAINAHYIKLQNEASLIFGTAGSRRGRRIDRRIIN</sequence>
<dbReference type="Proteomes" id="UP000008022">
    <property type="component" value="Unassembled WGS sequence"/>
</dbReference>
<protein>
    <submittedName>
        <fullName evidence="2">Uncharacterized protein</fullName>
    </submittedName>
</protein>
<name>A0A0E0MQF7_ORYRU</name>
<dbReference type="AlphaFoldDB" id="A0A0E0MQF7"/>
<dbReference type="Gramene" id="ORUFI01G00650.1">
    <property type="protein sequence ID" value="ORUFI01G00650.1"/>
    <property type="gene ID" value="ORUFI01G00650"/>
</dbReference>
<feature type="region of interest" description="Disordered" evidence="1">
    <location>
        <begin position="214"/>
        <end position="233"/>
    </location>
</feature>
<dbReference type="HOGENOM" id="CLU_564273_0_0_1"/>
<reference evidence="2" key="2">
    <citation type="submission" date="2015-06" db="UniProtKB">
        <authorList>
            <consortium name="EnsemblPlants"/>
        </authorList>
    </citation>
    <scope>IDENTIFICATION</scope>
</reference>
<proteinExistence type="predicted"/>